<name>T0H181_9SPHN</name>
<dbReference type="OrthoDB" id="7475197at2"/>
<keyword evidence="2" id="KW-1185">Reference proteome</keyword>
<accession>T0H181</accession>
<organism evidence="1 2">
    <name type="scientific">Sphingobium baderi LL03</name>
    <dbReference type="NCBI Taxonomy" id="1114964"/>
    <lineage>
        <taxon>Bacteria</taxon>
        <taxon>Pseudomonadati</taxon>
        <taxon>Pseudomonadota</taxon>
        <taxon>Alphaproteobacteria</taxon>
        <taxon>Sphingomonadales</taxon>
        <taxon>Sphingomonadaceae</taxon>
        <taxon>Sphingobium</taxon>
    </lineage>
</organism>
<sequence length="70" mass="7825">MEHFYERVLTEELADAKKLLERALAILDNNDEPDAAALTCEAIERLIGAPPPIEQWYLMTGRNPDGSARA</sequence>
<dbReference type="PATRIC" id="fig|1114964.3.peg.355"/>
<dbReference type="Proteomes" id="UP000015524">
    <property type="component" value="Unassembled WGS sequence"/>
</dbReference>
<reference evidence="1 2" key="1">
    <citation type="journal article" date="2013" name="Genome Announc.">
        <title>Draft Genome Sequence of a Hexachlorocyclohexane-Degrading Bacterium, Sphingobium baderi Strain LL03T.</title>
        <authorList>
            <person name="Kaur J."/>
            <person name="Verma H."/>
            <person name="Tripathi C."/>
            <person name="Khurana J.P."/>
            <person name="Lal R."/>
        </authorList>
    </citation>
    <scope>NUCLEOTIDE SEQUENCE [LARGE SCALE GENOMIC DNA]</scope>
    <source>
        <strain evidence="1 2">LL03</strain>
    </source>
</reference>
<dbReference type="EMBL" id="ATIB01000021">
    <property type="protein sequence ID" value="EQB05833.1"/>
    <property type="molecule type" value="Genomic_DNA"/>
</dbReference>
<comment type="caution">
    <text evidence="1">The sequence shown here is derived from an EMBL/GenBank/DDBJ whole genome shotgun (WGS) entry which is preliminary data.</text>
</comment>
<evidence type="ECO:0000313" key="1">
    <source>
        <dbReference type="EMBL" id="EQB05833.1"/>
    </source>
</evidence>
<protein>
    <submittedName>
        <fullName evidence="1">Uncharacterized protein</fullName>
    </submittedName>
</protein>
<dbReference type="RefSeq" id="WP_021243386.1">
    <property type="nucleotide sequence ID" value="NZ_ATIB01000021.1"/>
</dbReference>
<gene>
    <name evidence="1" type="ORF">L485_01935</name>
</gene>
<dbReference type="AlphaFoldDB" id="T0H181"/>
<evidence type="ECO:0000313" key="2">
    <source>
        <dbReference type="Proteomes" id="UP000015524"/>
    </source>
</evidence>
<proteinExistence type="predicted"/>